<dbReference type="EMBL" id="JAUJYO010000017">
    <property type="protein sequence ID" value="KAK1291148.1"/>
    <property type="molecule type" value="Genomic_DNA"/>
</dbReference>
<dbReference type="InterPro" id="IPR008507">
    <property type="entry name" value="DUF789"/>
</dbReference>
<dbReference type="AlphaFoldDB" id="A0AAV9CPW2"/>
<gene>
    <name evidence="2" type="ORF">QJS10_CPB17g01180</name>
</gene>
<dbReference type="Pfam" id="PF05623">
    <property type="entry name" value="DUF789"/>
    <property type="match status" value="1"/>
</dbReference>
<dbReference type="Proteomes" id="UP001180020">
    <property type="component" value="Unassembled WGS sequence"/>
</dbReference>
<evidence type="ECO:0000313" key="2">
    <source>
        <dbReference type="EMBL" id="KAK1291148.1"/>
    </source>
</evidence>
<reference evidence="2" key="2">
    <citation type="submission" date="2023-06" db="EMBL/GenBank/DDBJ databases">
        <authorList>
            <person name="Ma L."/>
            <person name="Liu K.-W."/>
            <person name="Li Z."/>
            <person name="Hsiao Y.-Y."/>
            <person name="Qi Y."/>
            <person name="Fu T."/>
            <person name="Tang G."/>
            <person name="Zhang D."/>
            <person name="Sun W.-H."/>
            <person name="Liu D.-K."/>
            <person name="Li Y."/>
            <person name="Chen G.-Z."/>
            <person name="Liu X.-D."/>
            <person name="Liao X.-Y."/>
            <person name="Jiang Y.-T."/>
            <person name="Yu X."/>
            <person name="Hao Y."/>
            <person name="Huang J."/>
            <person name="Zhao X.-W."/>
            <person name="Ke S."/>
            <person name="Chen Y.-Y."/>
            <person name="Wu W.-L."/>
            <person name="Hsu J.-L."/>
            <person name="Lin Y.-F."/>
            <person name="Huang M.-D."/>
            <person name="Li C.-Y."/>
            <person name="Huang L."/>
            <person name="Wang Z.-W."/>
            <person name="Zhao X."/>
            <person name="Zhong W.-Y."/>
            <person name="Peng D.-H."/>
            <person name="Ahmad S."/>
            <person name="Lan S."/>
            <person name="Zhang J.-S."/>
            <person name="Tsai W.-C."/>
            <person name="Van De Peer Y."/>
            <person name="Liu Z.-J."/>
        </authorList>
    </citation>
    <scope>NUCLEOTIDE SEQUENCE</scope>
    <source>
        <strain evidence="2">CP</strain>
        <tissue evidence="2">Leaves</tissue>
    </source>
</reference>
<proteinExistence type="predicted"/>
<keyword evidence="3" id="KW-1185">Reference proteome</keyword>
<sequence length="303" mass="34125">MEAKTSLRTLRNADAVELQCYYNLSDLWESFKEWSAYGAGVPLVLKGNEKVIQYYVPYLSGIQLYVDSSKLPSLIPRRAGEESDGDSGESASDDACEQVQGQNIVSNMNRLTLRDHPRQTGGYSSDDGEAINPHEHLIFEYMERDLPYLREPLANKASLFLISNLSRQFPGLKTYRSSDLLPTSWISVAWYPIYRIPMGPTLRDLDACFLTYHYLAAPSKNTNGCRPGLLVSSRVGKVNDDPSSKLSLPTFGLASYKFRGSIWITSGSHEYQKASLLSQAAEDWLRQLKVDHPDFGFFNARRT</sequence>
<dbReference type="PANTHER" id="PTHR31343:SF8">
    <property type="entry name" value="OS07G0246600 PROTEIN"/>
    <property type="match status" value="1"/>
</dbReference>
<accession>A0AAV9CPW2</accession>
<evidence type="ECO:0000256" key="1">
    <source>
        <dbReference type="SAM" id="MobiDB-lite"/>
    </source>
</evidence>
<feature type="compositionally biased region" description="Acidic residues" evidence="1">
    <location>
        <begin position="82"/>
        <end position="96"/>
    </location>
</feature>
<dbReference type="PANTHER" id="PTHR31343">
    <property type="entry name" value="T15D22.8"/>
    <property type="match status" value="1"/>
</dbReference>
<name>A0AAV9CPW2_ACOCL</name>
<evidence type="ECO:0000313" key="3">
    <source>
        <dbReference type="Proteomes" id="UP001180020"/>
    </source>
</evidence>
<reference evidence="2" key="1">
    <citation type="journal article" date="2023" name="Nat. Commun.">
        <title>Diploid and tetraploid genomes of Acorus and the evolution of monocots.</title>
        <authorList>
            <person name="Ma L."/>
            <person name="Liu K.W."/>
            <person name="Li Z."/>
            <person name="Hsiao Y.Y."/>
            <person name="Qi Y."/>
            <person name="Fu T."/>
            <person name="Tang G.D."/>
            <person name="Zhang D."/>
            <person name="Sun W.H."/>
            <person name="Liu D.K."/>
            <person name="Li Y."/>
            <person name="Chen G.Z."/>
            <person name="Liu X.D."/>
            <person name="Liao X.Y."/>
            <person name="Jiang Y.T."/>
            <person name="Yu X."/>
            <person name="Hao Y."/>
            <person name="Huang J."/>
            <person name="Zhao X.W."/>
            <person name="Ke S."/>
            <person name="Chen Y.Y."/>
            <person name="Wu W.L."/>
            <person name="Hsu J.L."/>
            <person name="Lin Y.F."/>
            <person name="Huang M.D."/>
            <person name="Li C.Y."/>
            <person name="Huang L."/>
            <person name="Wang Z.W."/>
            <person name="Zhao X."/>
            <person name="Zhong W.Y."/>
            <person name="Peng D.H."/>
            <person name="Ahmad S."/>
            <person name="Lan S."/>
            <person name="Zhang J.S."/>
            <person name="Tsai W.C."/>
            <person name="Van de Peer Y."/>
            <person name="Liu Z.J."/>
        </authorList>
    </citation>
    <scope>NUCLEOTIDE SEQUENCE</scope>
    <source>
        <strain evidence="2">CP</strain>
    </source>
</reference>
<organism evidence="2 3">
    <name type="scientific">Acorus calamus</name>
    <name type="common">Sweet flag</name>
    <dbReference type="NCBI Taxonomy" id="4465"/>
    <lineage>
        <taxon>Eukaryota</taxon>
        <taxon>Viridiplantae</taxon>
        <taxon>Streptophyta</taxon>
        <taxon>Embryophyta</taxon>
        <taxon>Tracheophyta</taxon>
        <taxon>Spermatophyta</taxon>
        <taxon>Magnoliopsida</taxon>
        <taxon>Liliopsida</taxon>
        <taxon>Acoraceae</taxon>
        <taxon>Acorus</taxon>
    </lineage>
</organism>
<protein>
    <submittedName>
        <fullName evidence="2">Uncharacterized protein</fullName>
    </submittedName>
</protein>
<comment type="caution">
    <text evidence="2">The sequence shown here is derived from an EMBL/GenBank/DDBJ whole genome shotgun (WGS) entry which is preliminary data.</text>
</comment>
<feature type="region of interest" description="Disordered" evidence="1">
    <location>
        <begin position="76"/>
        <end position="97"/>
    </location>
</feature>